<dbReference type="Pfam" id="PF04389">
    <property type="entry name" value="Peptidase_M28"/>
    <property type="match status" value="1"/>
</dbReference>
<keyword evidence="15" id="KW-0482">Metalloprotease</keyword>
<evidence type="ECO:0000256" key="9">
    <source>
        <dbReference type="ARBA" id="ARBA00022723"/>
    </source>
</evidence>
<evidence type="ECO:0000313" key="23">
    <source>
        <dbReference type="Proteomes" id="UP000000814"/>
    </source>
</evidence>
<comment type="subunit">
    <text evidence="19">Homodimer. The monomeric form is inactive while the homodimer is active.</text>
</comment>
<dbReference type="GO" id="GO:0006508">
    <property type="term" value="P:proteolysis"/>
    <property type="evidence" value="ECO:0007669"/>
    <property type="project" value="UniProtKB-KW"/>
</dbReference>
<evidence type="ECO:0000259" key="21">
    <source>
        <dbReference type="Pfam" id="PF04389"/>
    </source>
</evidence>
<evidence type="ECO:0000256" key="20">
    <source>
        <dbReference type="ARBA" id="ARBA00033328"/>
    </source>
</evidence>
<dbReference type="GO" id="GO:0004177">
    <property type="term" value="F:aminopeptidase activity"/>
    <property type="evidence" value="ECO:0007669"/>
    <property type="project" value="UniProtKB-KW"/>
</dbReference>
<dbReference type="PATRIC" id="fig|272562.8.peg.3691"/>
<keyword evidence="22" id="KW-0031">Aminopeptidase</keyword>
<dbReference type="EMBL" id="AE001437">
    <property type="protein sequence ID" value="AAK81434.1"/>
    <property type="molecule type" value="Genomic_DNA"/>
</dbReference>
<dbReference type="Gene3D" id="3.50.30.30">
    <property type="match status" value="1"/>
</dbReference>
<proteinExistence type="predicted"/>
<evidence type="ECO:0000313" key="22">
    <source>
        <dbReference type="EMBL" id="AAK81434.1"/>
    </source>
</evidence>
<dbReference type="PANTHER" id="PTHR12053">
    <property type="entry name" value="PROTEASE FAMILY M28 PLASMA GLUTAMATE CARBOXYPEPTIDASE-RELATED"/>
    <property type="match status" value="1"/>
</dbReference>
<evidence type="ECO:0000256" key="10">
    <source>
        <dbReference type="ARBA" id="ARBA00022729"/>
    </source>
</evidence>
<dbReference type="GeneID" id="45000000"/>
<dbReference type="PANTHER" id="PTHR12053:SF3">
    <property type="entry name" value="CARBOXYPEPTIDASE Q"/>
    <property type="match status" value="1"/>
</dbReference>
<dbReference type="KEGG" id="cac:CA_C3508"/>
<keyword evidence="23" id="KW-1185">Reference proteome</keyword>
<dbReference type="RefSeq" id="WP_010966774.1">
    <property type="nucleotide sequence ID" value="NC_003030.1"/>
</dbReference>
<keyword evidence="18" id="KW-0458">Lysosome</keyword>
<evidence type="ECO:0000256" key="12">
    <source>
        <dbReference type="ARBA" id="ARBA00022824"/>
    </source>
</evidence>
<evidence type="ECO:0000256" key="13">
    <source>
        <dbReference type="ARBA" id="ARBA00022833"/>
    </source>
</evidence>
<keyword evidence="6" id="KW-0964">Secreted</keyword>
<dbReference type="STRING" id="272562.CA_C3508"/>
<keyword evidence="9" id="KW-0479">Metal-binding</keyword>
<accession>Q97DG9</accession>
<keyword evidence="13" id="KW-0862">Zinc</keyword>
<keyword evidence="12" id="KW-0256">Endoplasmic reticulum</keyword>
<keyword evidence="10" id="KW-0732">Signal</keyword>
<keyword evidence="17" id="KW-0325">Glycoprotein</keyword>
<feature type="domain" description="Peptidase M28" evidence="21">
    <location>
        <begin position="209"/>
        <end position="385"/>
    </location>
</feature>
<dbReference type="Proteomes" id="UP000000814">
    <property type="component" value="Chromosome"/>
</dbReference>
<evidence type="ECO:0000256" key="18">
    <source>
        <dbReference type="ARBA" id="ARBA00023228"/>
    </source>
</evidence>
<evidence type="ECO:0000256" key="7">
    <source>
        <dbReference type="ARBA" id="ARBA00022645"/>
    </source>
</evidence>
<dbReference type="GO" id="GO:0070573">
    <property type="term" value="F:metallodipeptidase activity"/>
    <property type="evidence" value="ECO:0007669"/>
    <property type="project" value="InterPro"/>
</dbReference>
<evidence type="ECO:0000256" key="17">
    <source>
        <dbReference type="ARBA" id="ARBA00023180"/>
    </source>
</evidence>
<evidence type="ECO:0000256" key="19">
    <source>
        <dbReference type="ARBA" id="ARBA00025833"/>
    </source>
</evidence>
<evidence type="ECO:0000256" key="1">
    <source>
        <dbReference type="ARBA" id="ARBA00004240"/>
    </source>
</evidence>
<keyword evidence="11" id="KW-0378">Hydrolase</keyword>
<evidence type="ECO:0000256" key="4">
    <source>
        <dbReference type="ARBA" id="ARBA00004613"/>
    </source>
</evidence>
<dbReference type="PIR" id="G97330">
    <property type="entry name" value="G97330"/>
</dbReference>
<dbReference type="InterPro" id="IPR007484">
    <property type="entry name" value="Peptidase_M28"/>
</dbReference>
<evidence type="ECO:0000256" key="15">
    <source>
        <dbReference type="ARBA" id="ARBA00023049"/>
    </source>
</evidence>
<gene>
    <name evidence="22" type="ordered locus">CA_C3508</name>
</gene>
<keyword evidence="16" id="KW-0865">Zymogen</keyword>
<evidence type="ECO:0000256" key="8">
    <source>
        <dbReference type="ARBA" id="ARBA00022670"/>
    </source>
</evidence>
<evidence type="ECO:0000256" key="16">
    <source>
        <dbReference type="ARBA" id="ARBA00023145"/>
    </source>
</evidence>
<keyword evidence="7" id="KW-0121">Carboxypeptidase</keyword>
<dbReference type="GO" id="GO:0046872">
    <property type="term" value="F:metal ion binding"/>
    <property type="evidence" value="ECO:0007669"/>
    <property type="project" value="UniProtKB-KW"/>
</dbReference>
<reference evidence="22 23" key="1">
    <citation type="journal article" date="2001" name="J. Bacteriol.">
        <title>Genome sequence and comparative analysis of the solvent-producing bacterium Clostridium acetobutylicum.</title>
        <authorList>
            <person name="Nolling J."/>
            <person name="Breton G."/>
            <person name="Omelchenko M.V."/>
            <person name="Makarova K.S."/>
            <person name="Zeng Q."/>
            <person name="Gibson R."/>
            <person name="Lee H.M."/>
            <person name="Dubois J."/>
            <person name="Qiu D."/>
            <person name="Hitti J."/>
            <person name="Wolf Y.I."/>
            <person name="Tatusov R.L."/>
            <person name="Sabathe F."/>
            <person name="Doucette-Stamm L."/>
            <person name="Soucaille P."/>
            <person name="Daly M.J."/>
            <person name="Bennett G.N."/>
            <person name="Koonin E.V."/>
            <person name="Smith D.R."/>
        </authorList>
    </citation>
    <scope>NUCLEOTIDE SEQUENCE [LARGE SCALE GENOMIC DNA]</scope>
    <source>
        <strain evidence="23">ATCC 824 / DSM 792 / JCM 1419 / LMG 5710 / VKM B-1787</strain>
    </source>
</reference>
<comment type="subcellular location">
    <subcellularLocation>
        <location evidence="1">Endoplasmic reticulum</location>
    </subcellularLocation>
    <subcellularLocation>
        <location evidence="3">Golgi apparatus</location>
    </subcellularLocation>
    <subcellularLocation>
        <location evidence="2">Lysosome</location>
    </subcellularLocation>
    <subcellularLocation>
        <location evidence="4">Secreted</location>
    </subcellularLocation>
</comment>
<keyword evidence="14" id="KW-0333">Golgi apparatus</keyword>
<sequence length="392" mass="44195">MNNIKLLKLITRERPVGTETNKEILNYLEQEFMKSGYEVTSLPFDCVVWKHKKSIIKSEDIELEINPSPFSKPFNGIGEIVIIEYLKELQNQNLSGKIIVLCGEVSERPIQPKNFPFYYPDEDKFIISSIEAKKPKAIICITGKSKLSGMNPFTMFEDGNFSIPSAYMSIDMLPQLKKLIGESPFVLLLINSENKMATSRQLVANKKIANSKGKIVVCAHIDTKYDTLGALDNAAGICVLMNVMNCFKKVTYPIDIDFVPFNSEEYFGASGEVNYLNNNQNKILLVINIDSPCHINSQSAISYYNINESQREIINDSMKKYEKIVNGHEWYAGDHCAFALKGIPCLAVTSSDLFEGALEYTHTFKDTLDTIDPALITTTAEFISDVIKNWIK</sequence>
<dbReference type="InterPro" id="IPR039866">
    <property type="entry name" value="CPQ"/>
</dbReference>
<evidence type="ECO:0000256" key="14">
    <source>
        <dbReference type="ARBA" id="ARBA00023034"/>
    </source>
</evidence>
<dbReference type="GO" id="GO:0005764">
    <property type="term" value="C:lysosome"/>
    <property type="evidence" value="ECO:0007669"/>
    <property type="project" value="UniProtKB-SubCell"/>
</dbReference>
<name>Q97DG9_CLOAB</name>
<evidence type="ECO:0000256" key="5">
    <source>
        <dbReference type="ARBA" id="ARBA00014116"/>
    </source>
</evidence>
<dbReference type="GO" id="GO:0004180">
    <property type="term" value="F:carboxypeptidase activity"/>
    <property type="evidence" value="ECO:0007669"/>
    <property type="project" value="UniProtKB-KW"/>
</dbReference>
<organism evidence="22 23">
    <name type="scientific">Clostridium acetobutylicum (strain ATCC 824 / DSM 792 / JCM 1419 / IAM 19013 / LMG 5710 / NBRC 13948 / NRRL B-527 / VKM B-1787 / 2291 / W)</name>
    <dbReference type="NCBI Taxonomy" id="272562"/>
    <lineage>
        <taxon>Bacteria</taxon>
        <taxon>Bacillati</taxon>
        <taxon>Bacillota</taxon>
        <taxon>Clostridia</taxon>
        <taxon>Eubacteriales</taxon>
        <taxon>Clostridiaceae</taxon>
        <taxon>Clostridium</taxon>
    </lineage>
</organism>
<dbReference type="Gene3D" id="3.40.630.10">
    <property type="entry name" value="Zn peptidases"/>
    <property type="match status" value="1"/>
</dbReference>
<dbReference type="OrthoDB" id="9789219at2"/>
<evidence type="ECO:0000256" key="2">
    <source>
        <dbReference type="ARBA" id="ARBA00004371"/>
    </source>
</evidence>
<protein>
    <recommendedName>
        <fullName evidence="5">Carboxypeptidase Q</fullName>
    </recommendedName>
    <alternativeName>
        <fullName evidence="20">Plasma glutamate carboxypeptidase</fullName>
    </alternativeName>
</protein>
<evidence type="ECO:0000256" key="11">
    <source>
        <dbReference type="ARBA" id="ARBA00022801"/>
    </source>
</evidence>
<dbReference type="SUPFAM" id="SSF53187">
    <property type="entry name" value="Zn-dependent exopeptidases"/>
    <property type="match status" value="1"/>
</dbReference>
<dbReference type="HOGENOM" id="CLU_692109_0_0_9"/>
<dbReference type="eggNOG" id="COG2234">
    <property type="taxonomic scope" value="Bacteria"/>
</dbReference>
<dbReference type="GO" id="GO:0005576">
    <property type="term" value="C:extracellular region"/>
    <property type="evidence" value="ECO:0007669"/>
    <property type="project" value="UniProtKB-SubCell"/>
</dbReference>
<keyword evidence="8" id="KW-0645">Protease</keyword>
<evidence type="ECO:0000256" key="3">
    <source>
        <dbReference type="ARBA" id="ARBA00004555"/>
    </source>
</evidence>
<dbReference type="AlphaFoldDB" id="Q97DG9"/>
<evidence type="ECO:0000256" key="6">
    <source>
        <dbReference type="ARBA" id="ARBA00022525"/>
    </source>
</evidence>